<keyword evidence="2" id="KW-1185">Reference proteome</keyword>
<dbReference type="RefSeq" id="WP_139075905.1">
    <property type="nucleotide sequence ID" value="NZ_VDFU01000005.1"/>
</dbReference>
<evidence type="ECO:0000313" key="1">
    <source>
        <dbReference type="EMBL" id="TNC51163.1"/>
    </source>
</evidence>
<organism evidence="1 2">
    <name type="scientific">Rubellimicrobium rubrum</name>
    <dbReference type="NCBI Taxonomy" id="2585369"/>
    <lineage>
        <taxon>Bacteria</taxon>
        <taxon>Pseudomonadati</taxon>
        <taxon>Pseudomonadota</taxon>
        <taxon>Alphaproteobacteria</taxon>
        <taxon>Rhodobacterales</taxon>
        <taxon>Roseobacteraceae</taxon>
        <taxon>Rubellimicrobium</taxon>
    </lineage>
</organism>
<name>A0A5C4N2Z2_9RHOB</name>
<dbReference type="OrthoDB" id="7864872at2"/>
<evidence type="ECO:0000313" key="2">
    <source>
        <dbReference type="Proteomes" id="UP000305887"/>
    </source>
</evidence>
<protein>
    <submittedName>
        <fullName evidence="1">Uncharacterized protein</fullName>
    </submittedName>
</protein>
<dbReference type="AlphaFoldDB" id="A0A5C4N2Z2"/>
<dbReference type="EMBL" id="VDFU01000005">
    <property type="protein sequence ID" value="TNC51163.1"/>
    <property type="molecule type" value="Genomic_DNA"/>
</dbReference>
<reference evidence="1 2" key="1">
    <citation type="submission" date="2019-06" db="EMBL/GenBank/DDBJ databases">
        <title>YIM 131921 draft genome.</title>
        <authorList>
            <person name="Jiang L."/>
        </authorList>
    </citation>
    <scope>NUCLEOTIDE SEQUENCE [LARGE SCALE GENOMIC DNA]</scope>
    <source>
        <strain evidence="1 2">YIM 131921</strain>
    </source>
</reference>
<comment type="caution">
    <text evidence="1">The sequence shown here is derived from an EMBL/GenBank/DDBJ whole genome shotgun (WGS) entry which is preliminary data.</text>
</comment>
<dbReference type="Proteomes" id="UP000305887">
    <property type="component" value="Unassembled WGS sequence"/>
</dbReference>
<proteinExistence type="predicted"/>
<sequence length="111" mass="12194">MILVIGNLMTWEREGRPVPKLEGFYFASFSEIDARLLSDVKPDVVLSALMGESFDVIDLACRLVELGFAGRYRALTTALPNAEAVRNEVQAIAPSLDFNFYVIGSTLDPPA</sequence>
<accession>A0A5C4N2Z2</accession>
<gene>
    <name evidence="1" type="ORF">FHG66_06345</name>
</gene>